<dbReference type="Proteomes" id="UP000279236">
    <property type="component" value="Unassembled WGS sequence"/>
</dbReference>
<comment type="caution">
    <text evidence="10">The sequence shown here is derived from an EMBL/GenBank/DDBJ whole genome shotgun (WGS) entry which is preliminary data.</text>
</comment>
<keyword evidence="2" id="KW-0479">Metal-binding</keyword>
<dbReference type="SMART" id="SM00066">
    <property type="entry name" value="GAL4"/>
    <property type="match status" value="1"/>
</dbReference>
<dbReference type="GO" id="GO:0003677">
    <property type="term" value="F:DNA binding"/>
    <property type="evidence" value="ECO:0007669"/>
    <property type="project" value="UniProtKB-KW"/>
</dbReference>
<evidence type="ECO:0000256" key="8">
    <source>
        <dbReference type="SAM" id="MobiDB-lite"/>
    </source>
</evidence>
<dbReference type="InterPro" id="IPR051615">
    <property type="entry name" value="Transcr_Regulatory_Elem"/>
</dbReference>
<dbReference type="SMART" id="SM00906">
    <property type="entry name" value="Fungal_trans"/>
    <property type="match status" value="1"/>
</dbReference>
<evidence type="ECO:0000256" key="5">
    <source>
        <dbReference type="ARBA" id="ARBA00023125"/>
    </source>
</evidence>
<dbReference type="Pfam" id="PF04082">
    <property type="entry name" value="Fungal_trans"/>
    <property type="match status" value="1"/>
</dbReference>
<proteinExistence type="predicted"/>
<dbReference type="InterPro" id="IPR036864">
    <property type="entry name" value="Zn2-C6_fun-type_DNA-bd_sf"/>
</dbReference>
<feature type="region of interest" description="Disordered" evidence="8">
    <location>
        <begin position="173"/>
        <end position="195"/>
    </location>
</feature>
<dbReference type="GeneID" id="39593931"/>
<gene>
    <name evidence="10" type="ORF">EHS24_009388</name>
</gene>
<evidence type="ECO:0000313" key="11">
    <source>
        <dbReference type="Proteomes" id="UP000279236"/>
    </source>
</evidence>
<dbReference type="RefSeq" id="XP_028474843.1">
    <property type="nucleotide sequence ID" value="XM_028624675.1"/>
</dbReference>
<dbReference type="Gene3D" id="4.10.240.10">
    <property type="entry name" value="Zn(2)-C6 fungal-type DNA-binding domain"/>
    <property type="match status" value="1"/>
</dbReference>
<dbReference type="InterPro" id="IPR001138">
    <property type="entry name" value="Zn2Cys6_DnaBD"/>
</dbReference>
<organism evidence="10 11">
    <name type="scientific">Apiotrichum porosum</name>
    <dbReference type="NCBI Taxonomy" id="105984"/>
    <lineage>
        <taxon>Eukaryota</taxon>
        <taxon>Fungi</taxon>
        <taxon>Dikarya</taxon>
        <taxon>Basidiomycota</taxon>
        <taxon>Agaricomycotina</taxon>
        <taxon>Tremellomycetes</taxon>
        <taxon>Trichosporonales</taxon>
        <taxon>Trichosporonaceae</taxon>
        <taxon>Apiotrichum</taxon>
    </lineage>
</organism>
<dbReference type="InterPro" id="IPR007219">
    <property type="entry name" value="XnlR_reg_dom"/>
</dbReference>
<dbReference type="SUPFAM" id="SSF57701">
    <property type="entry name" value="Zn2/Cys6 DNA-binding domain"/>
    <property type="match status" value="1"/>
</dbReference>
<protein>
    <recommendedName>
        <fullName evidence="9">Zn(2)-C6 fungal-type domain-containing protein</fullName>
    </recommendedName>
</protein>
<feature type="compositionally biased region" description="Polar residues" evidence="8">
    <location>
        <begin position="173"/>
        <end position="185"/>
    </location>
</feature>
<dbReference type="GO" id="GO:0008270">
    <property type="term" value="F:zinc ion binding"/>
    <property type="evidence" value="ECO:0007669"/>
    <property type="project" value="InterPro"/>
</dbReference>
<keyword evidence="6" id="KW-0804">Transcription</keyword>
<evidence type="ECO:0000256" key="1">
    <source>
        <dbReference type="ARBA" id="ARBA00004123"/>
    </source>
</evidence>
<accession>A0A427XLW0</accession>
<keyword evidence="4" id="KW-0805">Transcription regulation</keyword>
<dbReference type="CDD" id="cd00067">
    <property type="entry name" value="GAL4"/>
    <property type="match status" value="1"/>
</dbReference>
<evidence type="ECO:0000256" key="6">
    <source>
        <dbReference type="ARBA" id="ARBA00023163"/>
    </source>
</evidence>
<dbReference type="AlphaFoldDB" id="A0A427XLW0"/>
<dbReference type="PROSITE" id="PS00463">
    <property type="entry name" value="ZN2_CY6_FUNGAL_1"/>
    <property type="match status" value="1"/>
</dbReference>
<feature type="domain" description="Zn(2)-C6 fungal-type" evidence="9">
    <location>
        <begin position="13"/>
        <end position="43"/>
    </location>
</feature>
<comment type="subcellular location">
    <subcellularLocation>
        <location evidence="1">Nucleus</location>
    </subcellularLocation>
</comment>
<evidence type="ECO:0000256" key="3">
    <source>
        <dbReference type="ARBA" id="ARBA00022833"/>
    </source>
</evidence>
<evidence type="ECO:0000256" key="4">
    <source>
        <dbReference type="ARBA" id="ARBA00023015"/>
    </source>
</evidence>
<evidence type="ECO:0000259" key="9">
    <source>
        <dbReference type="PROSITE" id="PS50048"/>
    </source>
</evidence>
<dbReference type="PANTHER" id="PTHR31313:SF78">
    <property type="entry name" value="TRANSCRIPTION FACTOR DOMAIN-CONTAINING PROTEIN"/>
    <property type="match status" value="1"/>
</dbReference>
<dbReference type="EMBL" id="RSCE01000009">
    <property type="protein sequence ID" value="RSH79734.1"/>
    <property type="molecule type" value="Genomic_DNA"/>
</dbReference>
<keyword evidence="11" id="KW-1185">Reference proteome</keyword>
<dbReference type="Pfam" id="PF00172">
    <property type="entry name" value="Zn_clus"/>
    <property type="match status" value="1"/>
</dbReference>
<sequence length="768" mass="84356">MPDSQERTRTTKACVACSIRKIKCDGSKPCAHCVRFFSGECFYTTAKKRGPPKGCPARGGHRKRQAIAAENAANANAAAGVAVAQVVGTSSGSSHAAAHMDMDMRSVHQGALSQPARGLLLKESPDQQPSQFHPKSSPNTSVFDEVLLNNLGIPSGIPSTDLSFGVTDTDSMFRSPQTDTTTAQSPIAPYLPPRRRNTAPSVWSPPNLIMPSSPNVSMPSQAARAGLSSQTIDELLTVFETFIHPHWPVIYVPALRSLRQLETQCPLVFDAILAVSAANADFEPEEGSITLTDSANAAQLSTACDYLCESVRQRIMAHLTINTHPDRKPSLQTVQALIFVALVDLGCGRKPLSYQMVGFACRMAVDIGLHTRRTSSAPHPRDSREIQERSRTIWSCYLIDKMTAAVSQRPPCLRLIDIDAPRPSTMERDELDLWLSGKPYMLLAEASHDTMVCMKSHTLSSFNAWIDVMALMELILDQVYRPSTRHARMDGHQVEGYDEAVMHIDAELRKWRSTLPHHLQWSDDDDNAHRNVGLHMLTCRGWYYICILLLHRPQVPYLDSNEDSADVDASEALMGLSEPFHSDMSSYRVPRALDASRHAATSICKIMESYETTFRVRKFASSWVYLAFQAGTVHAGLAAHVPSASLASGLSPSRAESLRHLEQCIGWLSQIAHQWSSASRHVEILRKLSAVGARTRPPSPSRGTEASGSEGAAFLPTMDRFEPNDNGSGSLPGGLTAMDLDAWMLLWASMPTAGDDITLWQQCFPNMT</sequence>
<dbReference type="GO" id="GO:0005634">
    <property type="term" value="C:nucleus"/>
    <property type="evidence" value="ECO:0007669"/>
    <property type="project" value="UniProtKB-SubCell"/>
</dbReference>
<name>A0A427XLW0_9TREE</name>
<evidence type="ECO:0000256" key="7">
    <source>
        <dbReference type="ARBA" id="ARBA00023242"/>
    </source>
</evidence>
<dbReference type="PROSITE" id="PS50048">
    <property type="entry name" value="ZN2_CY6_FUNGAL_2"/>
    <property type="match status" value="1"/>
</dbReference>
<keyword evidence="7" id="KW-0539">Nucleus</keyword>
<dbReference type="CDD" id="cd12148">
    <property type="entry name" value="fungal_TF_MHR"/>
    <property type="match status" value="1"/>
</dbReference>
<keyword evidence="3" id="KW-0862">Zinc</keyword>
<dbReference type="PANTHER" id="PTHR31313">
    <property type="entry name" value="TY1 ENHANCER ACTIVATOR"/>
    <property type="match status" value="1"/>
</dbReference>
<dbReference type="GO" id="GO:0000981">
    <property type="term" value="F:DNA-binding transcription factor activity, RNA polymerase II-specific"/>
    <property type="evidence" value="ECO:0007669"/>
    <property type="project" value="InterPro"/>
</dbReference>
<evidence type="ECO:0000256" key="2">
    <source>
        <dbReference type="ARBA" id="ARBA00022723"/>
    </source>
</evidence>
<evidence type="ECO:0000313" key="10">
    <source>
        <dbReference type="EMBL" id="RSH79734.1"/>
    </source>
</evidence>
<dbReference type="STRING" id="105984.A0A427XLW0"/>
<keyword evidence="5" id="KW-0238">DNA-binding</keyword>
<dbReference type="GO" id="GO:0006351">
    <property type="term" value="P:DNA-templated transcription"/>
    <property type="evidence" value="ECO:0007669"/>
    <property type="project" value="InterPro"/>
</dbReference>
<dbReference type="OrthoDB" id="2428527at2759"/>
<reference evidence="10 11" key="1">
    <citation type="submission" date="2018-11" db="EMBL/GenBank/DDBJ databases">
        <title>Genome sequence of Apiotrichum porosum DSM 27194.</title>
        <authorList>
            <person name="Aliyu H."/>
            <person name="Gorte O."/>
            <person name="Ochsenreither K."/>
        </authorList>
    </citation>
    <scope>NUCLEOTIDE SEQUENCE [LARGE SCALE GENOMIC DNA]</scope>
    <source>
        <strain evidence="10 11">DSM 27194</strain>
    </source>
</reference>